<keyword evidence="4" id="KW-1185">Reference proteome</keyword>
<organism evidence="3 4">
    <name type="scientific">Henosepilachna vigintioctopunctata</name>
    <dbReference type="NCBI Taxonomy" id="420089"/>
    <lineage>
        <taxon>Eukaryota</taxon>
        <taxon>Metazoa</taxon>
        <taxon>Ecdysozoa</taxon>
        <taxon>Arthropoda</taxon>
        <taxon>Hexapoda</taxon>
        <taxon>Insecta</taxon>
        <taxon>Pterygota</taxon>
        <taxon>Neoptera</taxon>
        <taxon>Endopterygota</taxon>
        <taxon>Coleoptera</taxon>
        <taxon>Polyphaga</taxon>
        <taxon>Cucujiformia</taxon>
        <taxon>Coccinelloidea</taxon>
        <taxon>Coccinellidae</taxon>
        <taxon>Epilachninae</taxon>
        <taxon>Epilachnini</taxon>
        <taxon>Henosepilachna</taxon>
    </lineage>
</organism>
<dbReference type="CDD" id="cd20556">
    <property type="entry name" value="CYCLIN_CABLES"/>
    <property type="match status" value="1"/>
</dbReference>
<comment type="caution">
    <text evidence="3">The sequence shown here is derived from an EMBL/GenBank/DDBJ whole genome shotgun (WGS) entry which is preliminary data.</text>
</comment>
<dbReference type="AlphaFoldDB" id="A0AAW1TNR7"/>
<evidence type="ECO:0000256" key="1">
    <source>
        <dbReference type="SAM" id="MobiDB-lite"/>
    </source>
</evidence>
<dbReference type="InterPro" id="IPR012388">
    <property type="entry name" value="CABLES1/2"/>
</dbReference>
<dbReference type="Gene3D" id="1.10.472.10">
    <property type="entry name" value="Cyclin-like"/>
    <property type="match status" value="1"/>
</dbReference>
<evidence type="ECO:0000313" key="4">
    <source>
        <dbReference type="Proteomes" id="UP001431783"/>
    </source>
</evidence>
<reference evidence="3 4" key="1">
    <citation type="submission" date="2023-03" db="EMBL/GenBank/DDBJ databases">
        <title>Genome insight into feeding habits of ladybird beetles.</title>
        <authorList>
            <person name="Li H.-S."/>
            <person name="Huang Y.-H."/>
            <person name="Pang H."/>
        </authorList>
    </citation>
    <scope>NUCLEOTIDE SEQUENCE [LARGE SCALE GENOMIC DNA]</scope>
    <source>
        <strain evidence="3">SYSU_2023b</strain>
        <tissue evidence="3">Whole body</tissue>
    </source>
</reference>
<dbReference type="PIRSF" id="PIRSF025798">
    <property type="entry name" value="Cables"/>
    <property type="match status" value="1"/>
</dbReference>
<dbReference type="InterPro" id="IPR036915">
    <property type="entry name" value="Cyclin-like_sf"/>
</dbReference>
<protein>
    <recommendedName>
        <fullName evidence="2">Cyclin N-terminal domain-containing protein</fullName>
    </recommendedName>
</protein>
<feature type="compositionally biased region" description="Polar residues" evidence="1">
    <location>
        <begin position="38"/>
        <end position="59"/>
    </location>
</feature>
<feature type="compositionally biased region" description="Polar residues" evidence="1">
    <location>
        <begin position="75"/>
        <end position="87"/>
    </location>
</feature>
<feature type="domain" description="Cyclin N-terminal" evidence="2">
    <location>
        <begin position="413"/>
        <end position="508"/>
    </location>
</feature>
<feature type="compositionally biased region" description="Basic and acidic residues" evidence="1">
    <location>
        <begin position="114"/>
        <end position="137"/>
    </location>
</feature>
<dbReference type="InterPro" id="IPR006671">
    <property type="entry name" value="Cyclin_N"/>
</dbReference>
<gene>
    <name evidence="3" type="ORF">WA026_003147</name>
</gene>
<dbReference type="EMBL" id="JARQZJ010000001">
    <property type="protein sequence ID" value="KAK9869390.1"/>
    <property type="molecule type" value="Genomic_DNA"/>
</dbReference>
<dbReference type="Pfam" id="PF00134">
    <property type="entry name" value="Cyclin_N"/>
    <property type="match status" value="1"/>
</dbReference>
<evidence type="ECO:0000259" key="2">
    <source>
        <dbReference type="Pfam" id="PF00134"/>
    </source>
</evidence>
<feature type="region of interest" description="Disordered" evidence="1">
    <location>
        <begin position="1"/>
        <end position="174"/>
    </location>
</feature>
<evidence type="ECO:0000313" key="3">
    <source>
        <dbReference type="EMBL" id="KAK9869390.1"/>
    </source>
</evidence>
<dbReference type="SUPFAM" id="SSF47954">
    <property type="entry name" value="Cyclin-like"/>
    <property type="match status" value="1"/>
</dbReference>
<sequence length="526" mass="59444">MASSLKRNPSRRRRAAKSFLSNISLDGTHRVICPTLPSGDTSQQTSTVQPCTDGSNSEEQPGCSGRSNRNDDDNTQLQTTNIDTSTIKLKKAKDLDSHSFSSDSDCFISPSKLSSEEQSKRNKPSETLPDCKTDLLRKRAANNASLDVERRPESSTESIGPISGRKSSPVPAAIPEDSKSIKIFKPTKGYKFRNNERLAFIGNASIPFAICSVIPYIKSTRAEAKREAHRKRTTSLNRPLSSIGDGLDPFESLGIERRPDGQETSYGYLLVPTKIPKEFRERRLNTIDDPLEPNSALIKKKRPPVFARTKIITWQPDIKWCYSYDQNSQRTNTITSTPPDLKDDSVFKNSSYHPNWLDDPELIAGKHRTLLTFSSHVTTIIDYVKPSDLKREINDKFKEKFPHIQLTLSKLRSLKREMRKIAKMENIDVIIVAQSYVYFEKLILRGLINKQNRKLCAASSLILAAKLNDVKGEALKALLEKTENTFRLNHKEMVMSEFAVLVALEFGLLIPFSEVNPHYHRLLYES</sequence>
<dbReference type="PANTHER" id="PTHR22896">
    <property type="entry name" value="CDK5 AND ABL1 ENZYME SUBSTRATE 1"/>
    <property type="match status" value="1"/>
</dbReference>
<dbReference type="GO" id="GO:0051726">
    <property type="term" value="P:regulation of cell cycle"/>
    <property type="evidence" value="ECO:0007669"/>
    <property type="project" value="InterPro"/>
</dbReference>
<feature type="compositionally biased region" description="Low complexity" evidence="1">
    <location>
        <begin position="98"/>
        <end position="111"/>
    </location>
</feature>
<dbReference type="PANTHER" id="PTHR22896:SF0">
    <property type="entry name" value="CYCLIN N-TERMINAL DOMAIN-CONTAINING PROTEIN"/>
    <property type="match status" value="1"/>
</dbReference>
<accession>A0AAW1TNR7</accession>
<proteinExistence type="predicted"/>
<name>A0AAW1TNR7_9CUCU</name>
<dbReference type="Proteomes" id="UP001431783">
    <property type="component" value="Unassembled WGS sequence"/>
</dbReference>